<name>A0A8C5GBW5_GOUWI</name>
<comment type="similarity">
    <text evidence="3">Belongs to the CMP-NeuNAc synthase family.</text>
</comment>
<dbReference type="InterPro" id="IPR029044">
    <property type="entry name" value="Nucleotide-diphossugar_trans"/>
</dbReference>
<dbReference type="InterPro" id="IPR023214">
    <property type="entry name" value="HAD_sf"/>
</dbReference>
<evidence type="ECO:0000256" key="4">
    <source>
        <dbReference type="ARBA" id="ARBA00012491"/>
    </source>
</evidence>
<dbReference type="Pfam" id="PF02348">
    <property type="entry name" value="CTP_transf_3"/>
    <property type="match status" value="1"/>
</dbReference>
<dbReference type="GO" id="GO:0006054">
    <property type="term" value="P:N-acetylneuraminate metabolic process"/>
    <property type="evidence" value="ECO:0007669"/>
    <property type="project" value="UniProtKB-UniPathway"/>
</dbReference>
<dbReference type="CTD" id="561018"/>
<keyword evidence="8" id="KW-1185">Reference proteome</keyword>
<dbReference type="PANTHER" id="PTHR21485">
    <property type="entry name" value="HAD SUPERFAMILY MEMBERS CMAS AND KDSC"/>
    <property type="match status" value="1"/>
</dbReference>
<evidence type="ECO:0000256" key="5">
    <source>
        <dbReference type="ARBA" id="ARBA00022679"/>
    </source>
</evidence>
<dbReference type="GeneID" id="114480138"/>
<protein>
    <recommendedName>
        <fullName evidence="4">N-acylneuraminate cytidylyltransferase</fullName>
        <ecNumber evidence="4">2.7.7.43</ecNumber>
    </recommendedName>
</protein>
<evidence type="ECO:0000256" key="1">
    <source>
        <dbReference type="ARBA" id="ARBA00001862"/>
    </source>
</evidence>
<dbReference type="EC" id="2.7.7.43" evidence="4"/>
<keyword evidence="5" id="KW-0808">Transferase</keyword>
<proteinExistence type="inferred from homology"/>
<dbReference type="FunFam" id="3.90.550.10:FF:000074">
    <property type="entry name" value="N-acylneuraminate cytidylyltransferase A"/>
    <property type="match status" value="1"/>
</dbReference>
<dbReference type="AlphaFoldDB" id="A0A8C5GBW5"/>
<dbReference type="SUPFAM" id="SSF53448">
    <property type="entry name" value="Nucleotide-diphospho-sugar transferases"/>
    <property type="match status" value="1"/>
</dbReference>
<comment type="catalytic activity">
    <reaction evidence="1">
        <text>an N-acylneuraminate + CTP = a CMP-N-acyl-beta-neuraminate + diphosphate</text>
        <dbReference type="Rhea" id="RHEA:11344"/>
        <dbReference type="ChEBI" id="CHEBI:33019"/>
        <dbReference type="ChEBI" id="CHEBI:37563"/>
        <dbReference type="ChEBI" id="CHEBI:60073"/>
        <dbReference type="ChEBI" id="CHEBI:68671"/>
        <dbReference type="EC" id="2.7.7.43"/>
    </reaction>
</comment>
<dbReference type="InterPro" id="IPR036412">
    <property type="entry name" value="HAD-like_sf"/>
</dbReference>
<evidence type="ECO:0000313" key="7">
    <source>
        <dbReference type="Ensembl" id="ENSGWIP00000028039.1"/>
    </source>
</evidence>
<accession>A0A8C5GBW5</accession>
<keyword evidence="6" id="KW-0548">Nucleotidyltransferase</keyword>
<dbReference type="RefSeq" id="XP_028329800.1">
    <property type="nucleotide sequence ID" value="XM_028473999.1"/>
</dbReference>
<evidence type="ECO:0000313" key="8">
    <source>
        <dbReference type="Proteomes" id="UP000694680"/>
    </source>
</evidence>
<dbReference type="InterPro" id="IPR003329">
    <property type="entry name" value="Cytidylyl_trans"/>
</dbReference>
<dbReference type="SUPFAM" id="SSF56784">
    <property type="entry name" value="HAD-like"/>
    <property type="match status" value="1"/>
</dbReference>
<dbReference type="OrthoDB" id="10262032at2759"/>
<reference evidence="7" key="2">
    <citation type="submission" date="2025-08" db="UniProtKB">
        <authorList>
            <consortium name="Ensembl"/>
        </authorList>
    </citation>
    <scope>IDENTIFICATION</scope>
</reference>
<dbReference type="Gene3D" id="3.40.50.1000">
    <property type="entry name" value="HAD superfamily/HAD-like"/>
    <property type="match status" value="1"/>
</dbReference>
<evidence type="ECO:0000256" key="6">
    <source>
        <dbReference type="ARBA" id="ARBA00022695"/>
    </source>
</evidence>
<sequence>MSSRKRANDNDGSESTEYKQLRYGGRRHVAALVLARGGSKGIPLKNIKMLAGVPLLGWVLRAAVDSDVFDSVWVSTDHDEIEKVAKAWGAQVHRRSPEVSRDSSSSVETIQEFIRLNPEVDVICHFQATSPCLHPFHVKEALDLITEHGYDSVFAVVRRHQFRWKEVKKSSGEMTVPLNIDPARRPRRQDWDGELCENGSFYFGTKDIIMNTGSLQGGKLAYYEMLPEYSVDIDVDIDWPVAEQRVLRYGYFGRSAPEVVRLMFCNVSGCLTEGHVFVSTSGEEMMSLNTRDTTGLRLLSRDDVEVVLLTSSENPVSKALLDKLTKWTGSTVVQVGAEPMDTLDPLVKQKKLEWRVVAYMGNEEADVKCLATAGLSAVPKDAPVQAINAAKYTCQRVGGLGAVREFSEHILLQKQKAKSQMSQDRIDRHHF</sequence>
<dbReference type="Proteomes" id="UP000694680">
    <property type="component" value="Chromosome 18"/>
</dbReference>
<dbReference type="FunFam" id="3.40.50.1000:FF:000082">
    <property type="entry name" value="N-acylneuraminate cytidylyltransferase A"/>
    <property type="match status" value="1"/>
</dbReference>
<dbReference type="CDD" id="cd02513">
    <property type="entry name" value="CMP-NeuAc_Synthase"/>
    <property type="match status" value="1"/>
</dbReference>
<dbReference type="UniPathway" id="UPA00628"/>
<comment type="pathway">
    <text evidence="2">Amino-sugar metabolism; N-acetylneuraminate metabolism.</text>
</comment>
<organism evidence="7 8">
    <name type="scientific">Gouania willdenowi</name>
    <name type="common">Blunt-snouted clingfish</name>
    <name type="synonym">Lepadogaster willdenowi</name>
    <dbReference type="NCBI Taxonomy" id="441366"/>
    <lineage>
        <taxon>Eukaryota</taxon>
        <taxon>Metazoa</taxon>
        <taxon>Chordata</taxon>
        <taxon>Craniata</taxon>
        <taxon>Vertebrata</taxon>
        <taxon>Euteleostomi</taxon>
        <taxon>Actinopterygii</taxon>
        <taxon>Neopterygii</taxon>
        <taxon>Teleostei</taxon>
        <taxon>Neoteleostei</taxon>
        <taxon>Acanthomorphata</taxon>
        <taxon>Ovalentaria</taxon>
        <taxon>Blenniimorphae</taxon>
        <taxon>Blenniiformes</taxon>
        <taxon>Gobiesocoidei</taxon>
        <taxon>Gobiesocidae</taxon>
        <taxon>Gobiesocinae</taxon>
        <taxon>Gouania</taxon>
    </lineage>
</organism>
<evidence type="ECO:0000256" key="2">
    <source>
        <dbReference type="ARBA" id="ARBA00005141"/>
    </source>
</evidence>
<dbReference type="PANTHER" id="PTHR21485:SF3">
    <property type="entry name" value="N-ACYLNEURAMINATE CYTIDYLYLTRANSFERASE"/>
    <property type="match status" value="1"/>
</dbReference>
<gene>
    <name evidence="7" type="primary">cmasa</name>
</gene>
<reference evidence="7" key="1">
    <citation type="submission" date="2020-06" db="EMBL/GenBank/DDBJ databases">
        <authorList>
            <consortium name="Wellcome Sanger Institute Data Sharing"/>
        </authorList>
    </citation>
    <scope>NUCLEOTIDE SEQUENCE [LARGE SCALE GENOMIC DNA]</scope>
</reference>
<dbReference type="GO" id="GO:0008781">
    <property type="term" value="F:N-acylneuraminate cytidylyltransferase activity"/>
    <property type="evidence" value="ECO:0007669"/>
    <property type="project" value="UniProtKB-EC"/>
</dbReference>
<reference evidence="7" key="3">
    <citation type="submission" date="2025-09" db="UniProtKB">
        <authorList>
            <consortium name="Ensembl"/>
        </authorList>
    </citation>
    <scope>IDENTIFICATION</scope>
</reference>
<dbReference type="Ensembl" id="ENSGWIT00000030589.1">
    <property type="protein sequence ID" value="ENSGWIP00000028039.1"/>
    <property type="gene ID" value="ENSGWIG00000014670.1"/>
</dbReference>
<evidence type="ECO:0000256" key="3">
    <source>
        <dbReference type="ARBA" id="ARBA00010726"/>
    </source>
</evidence>
<dbReference type="Gene3D" id="3.90.550.10">
    <property type="entry name" value="Spore Coat Polysaccharide Biosynthesis Protein SpsA, Chain A"/>
    <property type="match status" value="1"/>
</dbReference>
<dbReference type="InterPro" id="IPR050793">
    <property type="entry name" value="CMP-NeuNAc_synthase"/>
</dbReference>